<evidence type="ECO:0000313" key="2">
    <source>
        <dbReference type="EMBL" id="WVZ77505.1"/>
    </source>
</evidence>
<name>A0AAQ3TPY0_PASNO</name>
<protein>
    <submittedName>
        <fullName evidence="2">Uncharacterized protein</fullName>
    </submittedName>
</protein>
<feature type="region of interest" description="Disordered" evidence="1">
    <location>
        <begin position="1"/>
        <end position="39"/>
    </location>
</feature>
<accession>A0AAQ3TPY0</accession>
<organism evidence="2 3">
    <name type="scientific">Paspalum notatum var. saurae</name>
    <dbReference type="NCBI Taxonomy" id="547442"/>
    <lineage>
        <taxon>Eukaryota</taxon>
        <taxon>Viridiplantae</taxon>
        <taxon>Streptophyta</taxon>
        <taxon>Embryophyta</taxon>
        <taxon>Tracheophyta</taxon>
        <taxon>Spermatophyta</taxon>
        <taxon>Magnoliopsida</taxon>
        <taxon>Liliopsida</taxon>
        <taxon>Poales</taxon>
        <taxon>Poaceae</taxon>
        <taxon>PACMAD clade</taxon>
        <taxon>Panicoideae</taxon>
        <taxon>Andropogonodae</taxon>
        <taxon>Paspaleae</taxon>
        <taxon>Paspalinae</taxon>
        <taxon>Paspalum</taxon>
    </lineage>
</organism>
<reference evidence="2 3" key="1">
    <citation type="submission" date="2024-02" db="EMBL/GenBank/DDBJ databases">
        <title>High-quality chromosome-scale genome assembly of Pensacola bahiagrass (Paspalum notatum Flugge var. saurae).</title>
        <authorList>
            <person name="Vega J.M."/>
            <person name="Podio M."/>
            <person name="Orjuela J."/>
            <person name="Siena L.A."/>
            <person name="Pessino S.C."/>
            <person name="Combes M.C."/>
            <person name="Mariac C."/>
            <person name="Albertini E."/>
            <person name="Pupilli F."/>
            <person name="Ortiz J.P.A."/>
            <person name="Leblanc O."/>
        </authorList>
    </citation>
    <scope>NUCLEOTIDE SEQUENCE [LARGE SCALE GENOMIC DNA]</scope>
    <source>
        <strain evidence="2">R1</strain>
        <tissue evidence="2">Leaf</tissue>
    </source>
</reference>
<evidence type="ECO:0000256" key="1">
    <source>
        <dbReference type="SAM" id="MobiDB-lite"/>
    </source>
</evidence>
<evidence type="ECO:0000313" key="3">
    <source>
        <dbReference type="Proteomes" id="UP001341281"/>
    </source>
</evidence>
<dbReference type="AlphaFoldDB" id="A0AAQ3TPY0"/>
<proteinExistence type="predicted"/>
<dbReference type="Proteomes" id="UP001341281">
    <property type="component" value="Chromosome 05"/>
</dbReference>
<gene>
    <name evidence="2" type="ORF">U9M48_025364</name>
</gene>
<feature type="compositionally biased region" description="Basic and acidic residues" evidence="1">
    <location>
        <begin position="1"/>
        <end position="12"/>
    </location>
</feature>
<keyword evidence="3" id="KW-1185">Reference proteome</keyword>
<feature type="region of interest" description="Disordered" evidence="1">
    <location>
        <begin position="63"/>
        <end position="110"/>
    </location>
</feature>
<feature type="compositionally biased region" description="Basic and acidic residues" evidence="1">
    <location>
        <begin position="63"/>
        <end position="84"/>
    </location>
</feature>
<dbReference type="EMBL" id="CP144749">
    <property type="protein sequence ID" value="WVZ77505.1"/>
    <property type="molecule type" value="Genomic_DNA"/>
</dbReference>
<sequence length="169" mass="19110">MESAQQEREGAERAVQPISNEDNEKRQQEYEQSGVADPCCTAPWISSMARSTYMQTNRSKLNIEKEDLKQGKTKRLNPDLRDSARAQNGESRHRTSSQPGVSLEPMRSGLRVRTETAWDTAVEGDGNQDPVSAQILQPRNLRCRRRGLEGACVKILRIRRARLGDFTLV</sequence>